<accession>A0A382JT03</accession>
<gene>
    <name evidence="1" type="ORF">METZ01_LOCUS267316</name>
</gene>
<evidence type="ECO:0000313" key="1">
    <source>
        <dbReference type="EMBL" id="SVC14462.1"/>
    </source>
</evidence>
<reference evidence="1" key="1">
    <citation type="submission" date="2018-05" db="EMBL/GenBank/DDBJ databases">
        <authorList>
            <person name="Lanie J.A."/>
            <person name="Ng W.-L."/>
            <person name="Kazmierczak K.M."/>
            <person name="Andrzejewski T.M."/>
            <person name="Davidsen T.M."/>
            <person name="Wayne K.J."/>
            <person name="Tettelin H."/>
            <person name="Glass J.I."/>
            <person name="Rusch D."/>
            <person name="Podicherti R."/>
            <person name="Tsui H.-C.T."/>
            <person name="Winkler M.E."/>
        </authorList>
    </citation>
    <scope>NUCLEOTIDE SEQUENCE</scope>
</reference>
<protein>
    <submittedName>
        <fullName evidence="1">Uncharacterized protein</fullName>
    </submittedName>
</protein>
<organism evidence="1">
    <name type="scientific">marine metagenome</name>
    <dbReference type="NCBI Taxonomy" id="408172"/>
    <lineage>
        <taxon>unclassified sequences</taxon>
        <taxon>metagenomes</taxon>
        <taxon>ecological metagenomes</taxon>
    </lineage>
</organism>
<sequence>MQLQQKERFTKLFSELFPAELLVLAPYCYKFEQVELAIKQDKRVYTRQ</sequence>
<proteinExistence type="predicted"/>
<name>A0A382JT03_9ZZZZ</name>
<dbReference type="EMBL" id="UINC01075861">
    <property type="protein sequence ID" value="SVC14462.1"/>
    <property type="molecule type" value="Genomic_DNA"/>
</dbReference>
<dbReference type="AlphaFoldDB" id="A0A382JT03"/>